<evidence type="ECO:0000256" key="1">
    <source>
        <dbReference type="SAM" id="MobiDB-lite"/>
    </source>
</evidence>
<accession>A0A511K9C0</accession>
<dbReference type="EMBL" id="BJWK01000002">
    <property type="protein sequence ID" value="GEM06950.1"/>
    <property type="molecule type" value="Genomic_DNA"/>
</dbReference>
<evidence type="ECO:0000313" key="2">
    <source>
        <dbReference type="EMBL" id="GEM06950.1"/>
    </source>
</evidence>
<feature type="region of interest" description="Disordered" evidence="1">
    <location>
        <begin position="1"/>
        <end position="31"/>
    </location>
</feature>
<feature type="compositionally biased region" description="Basic and acidic residues" evidence="1">
    <location>
        <begin position="121"/>
        <end position="137"/>
    </location>
</feature>
<name>A0A511K9C0_RHOTO</name>
<feature type="compositionally biased region" description="Polar residues" evidence="1">
    <location>
        <begin position="15"/>
        <end position="29"/>
    </location>
</feature>
<dbReference type="Proteomes" id="UP000321518">
    <property type="component" value="Unassembled WGS sequence"/>
</dbReference>
<evidence type="ECO:0000313" key="3">
    <source>
        <dbReference type="Proteomes" id="UP000321518"/>
    </source>
</evidence>
<reference evidence="2 3" key="1">
    <citation type="submission" date="2019-07" db="EMBL/GenBank/DDBJ databases">
        <title>Rhodotorula toruloides NBRC10032 genome sequencing.</title>
        <authorList>
            <person name="Shida Y."/>
            <person name="Takaku H."/>
            <person name="Ogasawara W."/>
            <person name="Mori K."/>
        </authorList>
    </citation>
    <scope>NUCLEOTIDE SEQUENCE [LARGE SCALE GENOMIC DNA]</scope>
    <source>
        <strain evidence="2 3">NBRC10032</strain>
    </source>
</reference>
<protein>
    <submittedName>
        <fullName evidence="2">DUF1690 domain protein</fullName>
    </submittedName>
</protein>
<sequence>MGAQGSKPDVEQTAPGDTSFFSNRDQPIQASPPLIPMMSTLANTAAGWARHWQGRMDANDVLVQFSESLINHLSSQSLPSSSVPSTRQAALDQHIQQRIASELQHLRQQEQQVRDEIERALEKENLDRERGAVEGEAGKGLSHSATLMKDLESLLERSAGLRKQRGETDEWRAVDDGKKALHKCFLENTKSPLNCRDEAERFKQAVASVEKAFFATVSAN</sequence>
<comment type="caution">
    <text evidence="2">The sequence shown here is derived from an EMBL/GenBank/DDBJ whole genome shotgun (WGS) entry which is preliminary data.</text>
</comment>
<organism evidence="2 3">
    <name type="scientific">Rhodotorula toruloides</name>
    <name type="common">Yeast</name>
    <name type="synonym">Rhodosporidium toruloides</name>
    <dbReference type="NCBI Taxonomy" id="5286"/>
    <lineage>
        <taxon>Eukaryota</taxon>
        <taxon>Fungi</taxon>
        <taxon>Dikarya</taxon>
        <taxon>Basidiomycota</taxon>
        <taxon>Pucciniomycotina</taxon>
        <taxon>Microbotryomycetes</taxon>
        <taxon>Sporidiobolales</taxon>
        <taxon>Sporidiobolaceae</taxon>
        <taxon>Rhodotorula</taxon>
    </lineage>
</organism>
<dbReference type="InterPro" id="IPR012471">
    <property type="entry name" value="DUF1690"/>
</dbReference>
<proteinExistence type="predicted"/>
<dbReference type="AlphaFoldDB" id="A0A511K9C0"/>
<gene>
    <name evidence="2" type="ORF">Rt10032_c02g0967</name>
</gene>
<dbReference type="Pfam" id="PF07956">
    <property type="entry name" value="DUF1690"/>
    <property type="match status" value="1"/>
</dbReference>
<dbReference type="OrthoDB" id="5544375at2759"/>
<feature type="region of interest" description="Disordered" evidence="1">
    <location>
        <begin position="121"/>
        <end position="141"/>
    </location>
</feature>